<organism evidence="2 3">
    <name type="scientific">Novosphingobium nitrogenifigens DSM 19370</name>
    <dbReference type="NCBI Taxonomy" id="983920"/>
    <lineage>
        <taxon>Bacteria</taxon>
        <taxon>Pseudomonadati</taxon>
        <taxon>Pseudomonadota</taxon>
        <taxon>Alphaproteobacteria</taxon>
        <taxon>Sphingomonadales</taxon>
        <taxon>Sphingomonadaceae</taxon>
        <taxon>Novosphingobium</taxon>
    </lineage>
</organism>
<comment type="caution">
    <text evidence="2">The sequence shown here is derived from an EMBL/GenBank/DDBJ whole genome shotgun (WGS) entry which is preliminary data.</text>
</comment>
<dbReference type="OrthoDB" id="7189171at2"/>
<evidence type="ECO:0000313" key="3">
    <source>
        <dbReference type="Proteomes" id="UP000004728"/>
    </source>
</evidence>
<dbReference type="Proteomes" id="UP000004728">
    <property type="component" value="Unassembled WGS sequence"/>
</dbReference>
<sequence length="194" mass="20758">MVIWESEKPAMLPVLSAALAFAPLTLAGAMVPDDPLAPSDKGMVQCYQPDTSGHTCQSIAAYRRNRDGTFANTATVMPDPTQPLTLETVTTVVVRNGEVCGTLSRDAVLGGKLWFFGRPVPEDHAVPLLDQISGTYTGIFDREICTTYIPTPGGFIAKGRMVGNPHPFPAQRMIWIRADAGYRVAPAGSPANQG</sequence>
<dbReference type="STRING" id="983920.Y88_0089"/>
<reference evidence="2 3" key="1">
    <citation type="journal article" date="2012" name="J. Bacteriol.">
        <title>Draft Genome Sequence of Novosphingobium nitrogenifigens Y88T.</title>
        <authorList>
            <person name="Strabala T.J."/>
            <person name="Macdonald L."/>
            <person name="Liu V."/>
            <person name="Smit A.M."/>
        </authorList>
    </citation>
    <scope>NUCLEOTIDE SEQUENCE [LARGE SCALE GENOMIC DNA]</scope>
    <source>
        <strain evidence="2 3">DSM 19370</strain>
    </source>
</reference>
<dbReference type="HOGENOM" id="CLU_1401224_0_0_5"/>
<feature type="chain" id="PRO_5003272566" evidence="1">
    <location>
        <begin position="28"/>
        <end position="194"/>
    </location>
</feature>
<proteinExistence type="predicted"/>
<name>F1ZBH6_9SPHN</name>
<dbReference type="EMBL" id="AEWJ01000044">
    <property type="protein sequence ID" value="EGD58037.1"/>
    <property type="molecule type" value="Genomic_DNA"/>
</dbReference>
<evidence type="ECO:0000256" key="1">
    <source>
        <dbReference type="SAM" id="SignalP"/>
    </source>
</evidence>
<protein>
    <submittedName>
        <fullName evidence="2">Uncharacterized protein</fullName>
    </submittedName>
</protein>
<dbReference type="eggNOG" id="ENOG5030072">
    <property type="taxonomic scope" value="Bacteria"/>
</dbReference>
<feature type="signal peptide" evidence="1">
    <location>
        <begin position="1"/>
        <end position="27"/>
    </location>
</feature>
<accession>F1ZBH6</accession>
<keyword evidence="1" id="KW-0732">Signal</keyword>
<dbReference type="AlphaFoldDB" id="F1ZBH6"/>
<dbReference type="RefSeq" id="WP_008067511.1">
    <property type="nucleotide sequence ID" value="NZ_AQWK01000006.1"/>
</dbReference>
<gene>
    <name evidence="2" type="ORF">Y88_0089</name>
</gene>
<dbReference type="InParanoid" id="F1ZBH6"/>
<keyword evidence="3" id="KW-1185">Reference proteome</keyword>
<evidence type="ECO:0000313" key="2">
    <source>
        <dbReference type="EMBL" id="EGD58037.1"/>
    </source>
</evidence>